<accession>A0A915L3H4</accession>
<protein>
    <submittedName>
        <fullName evidence="3">Uncharacterized protein</fullName>
    </submittedName>
</protein>
<evidence type="ECO:0000256" key="1">
    <source>
        <dbReference type="SAM" id="SignalP"/>
    </source>
</evidence>
<proteinExistence type="predicted"/>
<evidence type="ECO:0000313" key="3">
    <source>
        <dbReference type="WBParaSite" id="nRc.2.0.1.t44314-RA"/>
    </source>
</evidence>
<keyword evidence="2" id="KW-1185">Reference proteome</keyword>
<dbReference type="WBParaSite" id="nRc.2.0.1.t44314-RA">
    <property type="protein sequence ID" value="nRc.2.0.1.t44314-RA"/>
    <property type="gene ID" value="nRc.2.0.1.g44314"/>
</dbReference>
<name>A0A915L3H4_ROMCU</name>
<dbReference type="Proteomes" id="UP000887565">
    <property type="component" value="Unplaced"/>
</dbReference>
<keyword evidence="1" id="KW-0732">Signal</keyword>
<reference evidence="3" key="1">
    <citation type="submission" date="2022-11" db="UniProtKB">
        <authorList>
            <consortium name="WormBaseParasite"/>
        </authorList>
    </citation>
    <scope>IDENTIFICATION</scope>
</reference>
<feature type="signal peptide" evidence="1">
    <location>
        <begin position="1"/>
        <end position="22"/>
    </location>
</feature>
<feature type="chain" id="PRO_5037288383" evidence="1">
    <location>
        <begin position="23"/>
        <end position="102"/>
    </location>
</feature>
<organism evidence="2 3">
    <name type="scientific">Romanomermis culicivorax</name>
    <name type="common">Nematode worm</name>
    <dbReference type="NCBI Taxonomy" id="13658"/>
    <lineage>
        <taxon>Eukaryota</taxon>
        <taxon>Metazoa</taxon>
        <taxon>Ecdysozoa</taxon>
        <taxon>Nematoda</taxon>
        <taxon>Enoplea</taxon>
        <taxon>Dorylaimia</taxon>
        <taxon>Mermithida</taxon>
        <taxon>Mermithoidea</taxon>
        <taxon>Mermithidae</taxon>
        <taxon>Romanomermis</taxon>
    </lineage>
</organism>
<sequence length="102" mass="11018">MNQFMFIICALLTLFAVGQVLGVVRVSRSQACAKRALRALVGPSAVNVVRSGQRGASKTSKTTSPLQQQNRACKRLNACCRKNCRSQYTASCERSSASCTCL</sequence>
<dbReference type="AlphaFoldDB" id="A0A915L3H4"/>
<evidence type="ECO:0000313" key="2">
    <source>
        <dbReference type="Proteomes" id="UP000887565"/>
    </source>
</evidence>